<dbReference type="Proteomes" id="UP000319213">
    <property type="component" value="Unassembled WGS sequence"/>
</dbReference>
<feature type="domain" description="DUF6879" evidence="1">
    <location>
        <begin position="32"/>
        <end position="192"/>
    </location>
</feature>
<keyword evidence="3" id="KW-1185">Reference proteome</keyword>
<evidence type="ECO:0000259" key="1">
    <source>
        <dbReference type="Pfam" id="PF21806"/>
    </source>
</evidence>
<dbReference type="AlphaFoldDB" id="A0A543IU38"/>
<dbReference type="EMBL" id="VFPQ01000001">
    <property type="protein sequence ID" value="TQM74086.1"/>
    <property type="molecule type" value="Genomic_DNA"/>
</dbReference>
<dbReference type="InterPro" id="IPR049244">
    <property type="entry name" value="DUF6879"/>
</dbReference>
<proteinExistence type="predicted"/>
<protein>
    <recommendedName>
        <fullName evidence="1">DUF6879 domain-containing protein</fullName>
    </recommendedName>
</protein>
<sequence>MPKSPALDRSLGSRLSLDAYRREFRTRQWEIRGQESWKLERQQHFKEPGFPSWEAFNRGDWSEALTLIEAERDYLYEFSAQAARLGIDLYRVRVVEEPLDPYLQWELHLLRLREECGELIRVVGPEDVAPYESAGRLPEVVTLGDSLLYEVLYDDDGVLDGAIRYSDRETVNRWTSFIRDLYAKGEELHLYFDRKIAALTPPV</sequence>
<dbReference type="OrthoDB" id="3436275at2"/>
<organism evidence="2 3">
    <name type="scientific">Thermopolyspora flexuosa</name>
    <dbReference type="NCBI Taxonomy" id="103836"/>
    <lineage>
        <taxon>Bacteria</taxon>
        <taxon>Bacillati</taxon>
        <taxon>Actinomycetota</taxon>
        <taxon>Actinomycetes</taxon>
        <taxon>Streptosporangiales</taxon>
        <taxon>Streptosporangiaceae</taxon>
        <taxon>Thermopolyspora</taxon>
    </lineage>
</organism>
<evidence type="ECO:0000313" key="3">
    <source>
        <dbReference type="Proteomes" id="UP000319213"/>
    </source>
</evidence>
<gene>
    <name evidence="2" type="ORF">FHX40_0748</name>
</gene>
<dbReference type="RefSeq" id="WP_142258308.1">
    <property type="nucleotide sequence ID" value="NZ_BMPV01000006.1"/>
</dbReference>
<dbReference type="Pfam" id="PF21806">
    <property type="entry name" value="DUF6879"/>
    <property type="match status" value="1"/>
</dbReference>
<comment type="caution">
    <text evidence="2">The sequence shown here is derived from an EMBL/GenBank/DDBJ whole genome shotgun (WGS) entry which is preliminary data.</text>
</comment>
<evidence type="ECO:0000313" key="2">
    <source>
        <dbReference type="EMBL" id="TQM74086.1"/>
    </source>
</evidence>
<name>A0A543IU38_9ACTN</name>
<reference evidence="2 3" key="1">
    <citation type="submission" date="2019-06" db="EMBL/GenBank/DDBJ databases">
        <title>Sequencing the genomes of 1000 actinobacteria strains.</title>
        <authorList>
            <person name="Klenk H.-P."/>
        </authorList>
    </citation>
    <scope>NUCLEOTIDE SEQUENCE [LARGE SCALE GENOMIC DNA]</scope>
    <source>
        <strain evidence="2 3">DSM 43186</strain>
    </source>
</reference>
<accession>A0A543IU38</accession>